<evidence type="ECO:0000256" key="2">
    <source>
        <dbReference type="ARBA" id="ARBA00022801"/>
    </source>
</evidence>
<name>A0A840UN19_9BACT</name>
<evidence type="ECO:0000313" key="3">
    <source>
        <dbReference type="EMBL" id="MBB5347172.1"/>
    </source>
</evidence>
<protein>
    <submittedName>
        <fullName evidence="3">Acyl-CoA thioester hydrolase</fullName>
        <ecNumber evidence="3">3.1.2.-</ecNumber>
    </submittedName>
</protein>
<reference evidence="3 4" key="1">
    <citation type="submission" date="2020-08" db="EMBL/GenBank/DDBJ databases">
        <title>Genomic Encyclopedia of Type Strains, Phase IV (KMG-IV): sequencing the most valuable type-strain genomes for metagenomic binning, comparative biology and taxonomic classification.</title>
        <authorList>
            <person name="Goeker M."/>
        </authorList>
    </citation>
    <scope>NUCLEOTIDE SEQUENCE [LARGE SCALE GENOMIC DNA]</scope>
    <source>
        <strain evidence="3 4">DSM 28570</strain>
    </source>
</reference>
<dbReference type="Pfam" id="PF13279">
    <property type="entry name" value="4HBT_2"/>
    <property type="match status" value="1"/>
</dbReference>
<dbReference type="AlphaFoldDB" id="A0A840UN19"/>
<comment type="similarity">
    <text evidence="1">Belongs to the 4-hydroxybenzoyl-CoA thioesterase family.</text>
</comment>
<dbReference type="InterPro" id="IPR050563">
    <property type="entry name" value="4-hydroxybenzoyl-CoA_TE"/>
</dbReference>
<evidence type="ECO:0000256" key="1">
    <source>
        <dbReference type="ARBA" id="ARBA00005953"/>
    </source>
</evidence>
<dbReference type="PANTHER" id="PTHR31793">
    <property type="entry name" value="4-HYDROXYBENZOYL-COA THIOESTERASE FAMILY MEMBER"/>
    <property type="match status" value="1"/>
</dbReference>
<keyword evidence="2 3" id="KW-0378">Hydrolase</keyword>
<dbReference type="InterPro" id="IPR006684">
    <property type="entry name" value="YbgC/YbaW"/>
</dbReference>
<keyword evidence="4" id="KW-1185">Reference proteome</keyword>
<organism evidence="3 4">
    <name type="scientific">Desulfoprunum benzoelyticum</name>
    <dbReference type="NCBI Taxonomy" id="1506996"/>
    <lineage>
        <taxon>Bacteria</taxon>
        <taxon>Pseudomonadati</taxon>
        <taxon>Thermodesulfobacteriota</taxon>
        <taxon>Desulfobulbia</taxon>
        <taxon>Desulfobulbales</taxon>
        <taxon>Desulfobulbaceae</taxon>
        <taxon>Desulfoprunum</taxon>
    </lineage>
</organism>
<dbReference type="GO" id="GO:0047617">
    <property type="term" value="F:fatty acyl-CoA hydrolase activity"/>
    <property type="evidence" value="ECO:0007669"/>
    <property type="project" value="TreeGrafter"/>
</dbReference>
<dbReference type="Gene3D" id="3.10.129.10">
    <property type="entry name" value="Hotdog Thioesterase"/>
    <property type="match status" value="1"/>
</dbReference>
<dbReference type="SUPFAM" id="SSF54637">
    <property type="entry name" value="Thioesterase/thiol ester dehydrase-isomerase"/>
    <property type="match status" value="1"/>
</dbReference>
<sequence>MVEHKKIVTKIQIRFRDIDAMGHVNNAVYLTYFEEGRKEFVRSLFGIVQPDEYNFILAHIACDFLRPITISDTVILEIWVGEIGKKRFDFIYRLLKQGVDENDSSICANGRSVQVFYDYQQNTTLAIPAHIREKLTEYSGEATADR</sequence>
<dbReference type="EMBL" id="JACHEO010000003">
    <property type="protein sequence ID" value="MBB5347172.1"/>
    <property type="molecule type" value="Genomic_DNA"/>
</dbReference>
<gene>
    <name evidence="3" type="ORF">HNQ81_000885</name>
</gene>
<dbReference type="CDD" id="cd00586">
    <property type="entry name" value="4HBT"/>
    <property type="match status" value="1"/>
</dbReference>
<dbReference type="RefSeq" id="WP_183348702.1">
    <property type="nucleotide sequence ID" value="NZ_JACHEO010000003.1"/>
</dbReference>
<dbReference type="EC" id="3.1.2.-" evidence="3"/>
<accession>A0A840UN19</accession>
<dbReference type="Proteomes" id="UP000539642">
    <property type="component" value="Unassembled WGS sequence"/>
</dbReference>
<dbReference type="PIRSF" id="PIRSF003230">
    <property type="entry name" value="YbgC"/>
    <property type="match status" value="1"/>
</dbReference>
<comment type="caution">
    <text evidence="3">The sequence shown here is derived from an EMBL/GenBank/DDBJ whole genome shotgun (WGS) entry which is preliminary data.</text>
</comment>
<dbReference type="InterPro" id="IPR029069">
    <property type="entry name" value="HotDog_dom_sf"/>
</dbReference>
<dbReference type="PANTHER" id="PTHR31793:SF24">
    <property type="entry name" value="LONG-CHAIN ACYL-COA THIOESTERASE FADM"/>
    <property type="match status" value="1"/>
</dbReference>
<proteinExistence type="inferred from homology"/>
<evidence type="ECO:0000313" key="4">
    <source>
        <dbReference type="Proteomes" id="UP000539642"/>
    </source>
</evidence>